<reference evidence="2 3" key="1">
    <citation type="journal article" date="2023" name="IScience">
        <title>Expanded male sex-determining region conserved during the evolution of homothallism in the green alga Volvox.</title>
        <authorList>
            <person name="Yamamoto K."/>
            <person name="Matsuzaki R."/>
            <person name="Mahakham W."/>
            <person name="Heman W."/>
            <person name="Sekimoto H."/>
            <person name="Kawachi M."/>
            <person name="Minakuchi Y."/>
            <person name="Toyoda A."/>
            <person name="Nozaki H."/>
        </authorList>
    </citation>
    <scope>NUCLEOTIDE SEQUENCE [LARGE SCALE GENOMIC DNA]</scope>
    <source>
        <strain evidence="2 3">NIES-4468</strain>
    </source>
</reference>
<keyword evidence="3" id="KW-1185">Reference proteome</keyword>
<feature type="region of interest" description="Disordered" evidence="1">
    <location>
        <begin position="79"/>
        <end position="169"/>
    </location>
</feature>
<evidence type="ECO:0000313" key="2">
    <source>
        <dbReference type="EMBL" id="GLI59482.1"/>
    </source>
</evidence>
<feature type="non-terminal residue" evidence="2">
    <location>
        <position position="1"/>
    </location>
</feature>
<feature type="non-terminal residue" evidence="2">
    <location>
        <position position="322"/>
    </location>
</feature>
<name>A0ABQ5RR46_9CHLO</name>
<evidence type="ECO:0000256" key="1">
    <source>
        <dbReference type="SAM" id="MobiDB-lite"/>
    </source>
</evidence>
<sequence length="322" mass="32044">ATAIPTYQRTTGSVTMIDVGPWEDESGIGSPLAAAHAAAAAVRVAVGGPILSDGSQGPGVPDFGINPWSLGISGGCKMAAPPAPPSSSLQPAAATSLSLSLSLSPQQQQPHMHHSIAANPPGGASGATSGMMASFAAPHSCISPPPSHDAGDKRALSPSRQDGSSPHRLSNAMSLLRNRSGDLGHLDMIMSNDYWDGGDPLLGEGRLPSIADRFLMSIDATSTLQPGTSMTGAHGIQMQSMTPGPAGDAVIATAGGAGLARPSTVAVAVGQQHCVADGLQNTHMLQTAGSGDGMQEGCGACGGGGGGGKGLLGQDARMLMYE</sequence>
<accession>A0ABQ5RR46</accession>
<dbReference type="Proteomes" id="UP001165090">
    <property type="component" value="Unassembled WGS sequence"/>
</dbReference>
<organism evidence="2 3">
    <name type="scientific">Volvox africanus</name>
    <dbReference type="NCBI Taxonomy" id="51714"/>
    <lineage>
        <taxon>Eukaryota</taxon>
        <taxon>Viridiplantae</taxon>
        <taxon>Chlorophyta</taxon>
        <taxon>core chlorophytes</taxon>
        <taxon>Chlorophyceae</taxon>
        <taxon>CS clade</taxon>
        <taxon>Chlamydomonadales</taxon>
        <taxon>Volvocaceae</taxon>
        <taxon>Volvox</taxon>
    </lineage>
</organism>
<proteinExistence type="predicted"/>
<dbReference type="EMBL" id="BSDZ01000004">
    <property type="protein sequence ID" value="GLI59482.1"/>
    <property type="molecule type" value="Genomic_DNA"/>
</dbReference>
<gene>
    <name evidence="2" type="ORF">VaNZ11_001366</name>
</gene>
<protein>
    <submittedName>
        <fullName evidence="2">Uncharacterized protein</fullName>
    </submittedName>
</protein>
<evidence type="ECO:0000313" key="3">
    <source>
        <dbReference type="Proteomes" id="UP001165090"/>
    </source>
</evidence>
<feature type="compositionally biased region" description="Low complexity" evidence="1">
    <location>
        <begin position="86"/>
        <end position="137"/>
    </location>
</feature>
<feature type="compositionally biased region" description="Polar residues" evidence="1">
    <location>
        <begin position="158"/>
        <end position="169"/>
    </location>
</feature>
<comment type="caution">
    <text evidence="2">The sequence shown here is derived from an EMBL/GenBank/DDBJ whole genome shotgun (WGS) entry which is preliminary data.</text>
</comment>